<proteinExistence type="predicted"/>
<evidence type="ECO:0000313" key="2">
    <source>
        <dbReference type="EMBL" id="PIC11812.1"/>
    </source>
</evidence>
<evidence type="ECO:0000313" key="3">
    <source>
        <dbReference type="Proteomes" id="UP000230233"/>
    </source>
</evidence>
<reference evidence="3" key="1">
    <citation type="submission" date="2017-10" db="EMBL/GenBank/DDBJ databases">
        <title>Rapid genome shrinkage in a self-fertile nematode reveals novel sperm competition proteins.</title>
        <authorList>
            <person name="Yin D."/>
            <person name="Schwarz E.M."/>
            <person name="Thomas C.G."/>
            <person name="Felde R.L."/>
            <person name="Korf I.F."/>
            <person name="Cutter A.D."/>
            <person name="Schartner C.M."/>
            <person name="Ralston E.J."/>
            <person name="Meyer B.J."/>
            <person name="Haag E.S."/>
        </authorList>
    </citation>
    <scope>NUCLEOTIDE SEQUENCE [LARGE SCALE GENOMIC DNA]</scope>
    <source>
        <strain evidence="3">JU1422</strain>
    </source>
</reference>
<sequence>MPTSNAKTSDTQALTNGSPAKNHFPRTRHVSNGKMFTYRDGQLLSIKKATKPTPFKSTKKKNEAAPNKKASASRNLLKELEKSKNQQE</sequence>
<dbReference type="EMBL" id="PDUG01000041">
    <property type="protein sequence ID" value="PIC11812.1"/>
    <property type="molecule type" value="Genomic_DNA"/>
</dbReference>
<accession>A0A2G5SA68</accession>
<evidence type="ECO:0000256" key="1">
    <source>
        <dbReference type="SAM" id="MobiDB-lite"/>
    </source>
</evidence>
<feature type="region of interest" description="Disordered" evidence="1">
    <location>
        <begin position="1"/>
        <end position="88"/>
    </location>
</feature>
<feature type="compositionally biased region" description="Polar residues" evidence="1">
    <location>
        <begin position="1"/>
        <end position="19"/>
    </location>
</feature>
<organism evidence="2 3">
    <name type="scientific">Caenorhabditis nigoni</name>
    <dbReference type="NCBI Taxonomy" id="1611254"/>
    <lineage>
        <taxon>Eukaryota</taxon>
        <taxon>Metazoa</taxon>
        <taxon>Ecdysozoa</taxon>
        <taxon>Nematoda</taxon>
        <taxon>Chromadorea</taxon>
        <taxon>Rhabditida</taxon>
        <taxon>Rhabditina</taxon>
        <taxon>Rhabditomorpha</taxon>
        <taxon>Rhabditoidea</taxon>
        <taxon>Rhabditidae</taxon>
        <taxon>Peloderinae</taxon>
        <taxon>Caenorhabditis</taxon>
    </lineage>
</organism>
<keyword evidence="3" id="KW-1185">Reference proteome</keyword>
<dbReference type="AlphaFoldDB" id="A0A2G5SA68"/>
<name>A0A2G5SA68_9PELO</name>
<dbReference type="Proteomes" id="UP000230233">
    <property type="component" value="Unassembled WGS sequence"/>
</dbReference>
<feature type="compositionally biased region" description="Basic and acidic residues" evidence="1">
    <location>
        <begin position="76"/>
        <end position="88"/>
    </location>
</feature>
<feature type="compositionally biased region" description="Low complexity" evidence="1">
    <location>
        <begin position="64"/>
        <end position="73"/>
    </location>
</feature>
<protein>
    <submittedName>
        <fullName evidence="2">Uncharacterized protein</fullName>
    </submittedName>
</protein>
<comment type="caution">
    <text evidence="2">The sequence shown here is derived from an EMBL/GenBank/DDBJ whole genome shotgun (WGS) entry which is preliminary data.</text>
</comment>
<gene>
    <name evidence="2" type="ORF">B9Z55_028839</name>
</gene>